<evidence type="ECO:0000256" key="1">
    <source>
        <dbReference type="SAM" id="Coils"/>
    </source>
</evidence>
<organism evidence="2 3">
    <name type="scientific">Legionella lytica</name>
    <dbReference type="NCBI Taxonomy" id="96232"/>
    <lineage>
        <taxon>Bacteria</taxon>
        <taxon>Pseudomonadati</taxon>
        <taxon>Pseudomonadota</taxon>
        <taxon>Gammaproteobacteria</taxon>
        <taxon>Legionellales</taxon>
        <taxon>Legionellaceae</taxon>
        <taxon>Legionella</taxon>
    </lineage>
</organism>
<evidence type="ECO:0000313" key="2">
    <source>
        <dbReference type="EMBL" id="MFJ1269632.1"/>
    </source>
</evidence>
<keyword evidence="1" id="KW-0175">Coiled coil</keyword>
<feature type="coiled-coil region" evidence="1">
    <location>
        <begin position="84"/>
        <end position="143"/>
    </location>
</feature>
<keyword evidence="3" id="KW-1185">Reference proteome</keyword>
<protein>
    <submittedName>
        <fullName evidence="2">Uncharacterized protein</fullName>
    </submittedName>
</protein>
<proteinExistence type="predicted"/>
<comment type="caution">
    <text evidence="2">The sequence shown here is derived from an EMBL/GenBank/DDBJ whole genome shotgun (WGS) entry which is preliminary data.</text>
</comment>
<evidence type="ECO:0000313" key="3">
    <source>
        <dbReference type="Proteomes" id="UP001615550"/>
    </source>
</evidence>
<dbReference type="Proteomes" id="UP001615550">
    <property type="component" value="Unassembled WGS sequence"/>
</dbReference>
<dbReference type="EMBL" id="JBGORX010000007">
    <property type="protein sequence ID" value="MFJ1269632.1"/>
    <property type="molecule type" value="Genomic_DNA"/>
</dbReference>
<dbReference type="RefSeq" id="WP_400188445.1">
    <property type="nucleotide sequence ID" value="NZ_JBGORX010000007.1"/>
</dbReference>
<reference evidence="2 3" key="1">
    <citation type="submission" date="2024-08" db="EMBL/GenBank/DDBJ databases">
        <title>Draft Genome Sequence of Legionella lytica strain DSB2004, Isolated From a Fire Sprinkler System.</title>
        <authorList>
            <person name="Everhart A.D."/>
            <person name="Kidane D.T."/>
            <person name="Farone A.L."/>
            <person name="Farone M.B."/>
        </authorList>
    </citation>
    <scope>NUCLEOTIDE SEQUENCE [LARGE SCALE GENOMIC DNA]</scope>
    <source>
        <strain evidence="2 3">DSB2004</strain>
    </source>
</reference>
<accession>A0ABW8DA99</accession>
<gene>
    <name evidence="2" type="ORF">ACD661_13790</name>
</gene>
<name>A0ABW8DA99_9GAMM</name>
<sequence length="156" mass="18437">MTSTTVALRVPLKLKSPSRWIRPDFNYEDYSAQVDGSSLQKRRESLLSTITLQDNKELQIEHLFKLKTPLIDRRNEIIKNPIKLLFLKQKLKAIDAEIDKIELEIYKIQSKDITTNESIDNFLNNIEDKLNNRIKRFQKYREKSIDCSLDDHIPHL</sequence>